<dbReference type="Gene3D" id="3.30.420.40">
    <property type="match status" value="2"/>
</dbReference>
<keyword evidence="3" id="KW-0963">Cytoplasm</keyword>
<evidence type="ECO:0000256" key="2">
    <source>
        <dbReference type="ARBA" id="ARBA00006752"/>
    </source>
</evidence>
<dbReference type="Gene3D" id="3.90.640.10">
    <property type="entry name" value="Actin, Chain A, domain 4"/>
    <property type="match status" value="1"/>
</dbReference>
<dbReference type="Pfam" id="PF00022">
    <property type="entry name" value="Actin"/>
    <property type="match status" value="1"/>
</dbReference>
<evidence type="ECO:0000256" key="3">
    <source>
        <dbReference type="ARBA" id="ARBA00023212"/>
    </source>
</evidence>
<dbReference type="SMART" id="SM00268">
    <property type="entry name" value="ACTIN"/>
    <property type="match status" value="1"/>
</dbReference>
<dbReference type="Proteomes" id="UP000472266">
    <property type="component" value="Chromosome 3"/>
</dbReference>
<evidence type="ECO:0000256" key="1">
    <source>
        <dbReference type="ARBA" id="ARBA00004245"/>
    </source>
</evidence>
<dbReference type="InterPro" id="IPR004000">
    <property type="entry name" value="Actin"/>
</dbReference>
<evidence type="ECO:0000256" key="4">
    <source>
        <dbReference type="RuleBase" id="RU000487"/>
    </source>
</evidence>
<dbReference type="PANTHER" id="PTHR11937">
    <property type="entry name" value="ACTIN"/>
    <property type="match status" value="1"/>
</dbReference>
<dbReference type="PRINTS" id="PR00190">
    <property type="entry name" value="ACTIN"/>
</dbReference>
<evidence type="ECO:0000313" key="6">
    <source>
        <dbReference type="Proteomes" id="UP000472266"/>
    </source>
</evidence>
<gene>
    <name evidence="5" type="primary">ACTL7A</name>
</gene>
<organism evidence="5 6">
    <name type="scientific">Strigops habroptila</name>
    <name type="common">Kakapo</name>
    <dbReference type="NCBI Taxonomy" id="2489341"/>
    <lineage>
        <taxon>Eukaryota</taxon>
        <taxon>Metazoa</taxon>
        <taxon>Chordata</taxon>
        <taxon>Craniata</taxon>
        <taxon>Vertebrata</taxon>
        <taxon>Euteleostomi</taxon>
        <taxon>Archelosauria</taxon>
        <taxon>Archosauria</taxon>
        <taxon>Dinosauria</taxon>
        <taxon>Saurischia</taxon>
        <taxon>Theropoda</taxon>
        <taxon>Coelurosauria</taxon>
        <taxon>Aves</taxon>
        <taxon>Neognathae</taxon>
        <taxon>Neoaves</taxon>
        <taxon>Telluraves</taxon>
        <taxon>Australaves</taxon>
        <taxon>Psittaciformes</taxon>
        <taxon>Psittacidae</taxon>
        <taxon>Strigops</taxon>
    </lineage>
</organism>
<reference evidence="5 6" key="1">
    <citation type="submission" date="2019-11" db="EMBL/GenBank/DDBJ databases">
        <title>Strigops habroptila (kakapo) genome, bStrHab1, primary haplotype, v2.</title>
        <authorList>
            <person name="Jarvis E.D."/>
            <person name="Howard J."/>
            <person name="Rhie A."/>
            <person name="Phillippy A."/>
            <person name="Korlach J."/>
            <person name="Digby A."/>
            <person name="Iorns D."/>
            <person name="Eason D."/>
            <person name="Robertson B."/>
            <person name="Raemaekers T."/>
            <person name="Howe K."/>
            <person name="Lewin H."/>
            <person name="Damas J."/>
            <person name="Hastie A."/>
            <person name="Tracey A."/>
            <person name="Chow W."/>
            <person name="Fedrigo O."/>
        </authorList>
    </citation>
    <scope>NUCLEOTIDE SEQUENCE [LARGE SCALE GENOMIC DNA]</scope>
</reference>
<dbReference type="GeneTree" id="ENSGT00940000162158"/>
<dbReference type="Ensembl" id="ENSSHBT00005027702.1">
    <property type="protein sequence ID" value="ENSSHBP00005023274.1"/>
    <property type="gene ID" value="ENSSHBG00005019520.1"/>
</dbReference>
<evidence type="ECO:0000313" key="5">
    <source>
        <dbReference type="Ensembl" id="ENSSHBP00005023274.1"/>
    </source>
</evidence>
<dbReference type="GO" id="GO:0005856">
    <property type="term" value="C:cytoskeleton"/>
    <property type="evidence" value="ECO:0007669"/>
    <property type="project" value="UniProtKB-SubCell"/>
</dbReference>
<dbReference type="OMA" id="DMWEYLF"/>
<dbReference type="AlphaFoldDB" id="A0A672V706"/>
<comment type="similarity">
    <text evidence="2 4">Belongs to the actin family.</text>
</comment>
<keyword evidence="6" id="KW-1185">Reference proteome</keyword>
<dbReference type="GO" id="GO:0001669">
    <property type="term" value="C:acrosomal vesicle"/>
    <property type="evidence" value="ECO:0007669"/>
    <property type="project" value="Ensembl"/>
</dbReference>
<protein>
    <submittedName>
        <fullName evidence="5">Actin like 7A</fullName>
    </submittedName>
</protein>
<dbReference type="GO" id="GO:0032991">
    <property type="term" value="C:protein-containing complex"/>
    <property type="evidence" value="ECO:0007669"/>
    <property type="project" value="Ensembl"/>
</dbReference>
<dbReference type="InParanoid" id="A0A672V706"/>
<accession>A0A672V706</accession>
<keyword evidence="3" id="KW-0206">Cytoskeleton</keyword>
<reference evidence="5" key="3">
    <citation type="submission" date="2025-09" db="UniProtKB">
        <authorList>
            <consortium name="Ensembl"/>
        </authorList>
    </citation>
    <scope>IDENTIFICATION</scope>
</reference>
<dbReference type="InterPro" id="IPR043129">
    <property type="entry name" value="ATPase_NBD"/>
</dbReference>
<proteinExistence type="inferred from homology"/>
<name>A0A672V706_STRHB</name>
<comment type="subcellular location">
    <subcellularLocation>
        <location evidence="1">Cytoplasm</location>
        <location evidence="1">Cytoskeleton</location>
    </subcellularLocation>
</comment>
<reference evidence="5" key="2">
    <citation type="submission" date="2025-08" db="UniProtKB">
        <authorList>
            <consortium name="Ensembl"/>
        </authorList>
    </citation>
    <scope>IDENTIFICATION</scope>
</reference>
<dbReference type="SUPFAM" id="SSF53067">
    <property type="entry name" value="Actin-like ATPase domain"/>
    <property type="match status" value="2"/>
</dbReference>
<dbReference type="FunFam" id="3.90.640.10:FF:000007">
    <property type="entry name" value="Actin like 7B"/>
    <property type="match status" value="1"/>
</dbReference>
<sequence>MLEDRGHPHVAGTGQQGNHAAPQLNAQLMARGPSRLGGSAQERAAGMAALRVSHKSATTANLKAMKETKALVVDIGTGHFKCGFAGDPWPLYIVSPTFGKPTWEAGSNQRETFVEEELQNSSVPSTPINPVRHGTVVDWNYVQDTLKCIFKAEMKIQPDDHAVLMSVPPLCSTTDKGKYAEMLFEGLHTPAIHLAYQSHLSMYSYGKTSALVVESGHGVSYVVPIYEGYILRSITGKVDYAGSDITCYLMKLLNESGNAFTEHQLNIIQDLKEKCCYTSLDLKQDLSLPVEKQQVDYKLPDGHFISVGKERFLCAEALFKPVLFGSQQQGLLQLTLACLKKCDADINRKMLGNILLCGGSTMMEGFADRFQRELARMCPHDGPIITASPQRKSAVWIGGSILASLNSFQDLWVHRYEYEEHGSTCIFKKCF</sequence>